<evidence type="ECO:0000256" key="1">
    <source>
        <dbReference type="SAM" id="SignalP"/>
    </source>
</evidence>
<feature type="domain" description="Lipid/polyisoprenoid-binding YceI-like" evidence="2">
    <location>
        <begin position="29"/>
        <end position="201"/>
    </location>
</feature>
<dbReference type="STRING" id="580166.AUP43_16125"/>
<evidence type="ECO:0000313" key="4">
    <source>
        <dbReference type="Proteomes" id="UP000076400"/>
    </source>
</evidence>
<evidence type="ECO:0000313" key="3">
    <source>
        <dbReference type="EMBL" id="KZD12520.1"/>
    </source>
</evidence>
<proteinExistence type="predicted"/>
<dbReference type="OrthoDB" id="9811006at2"/>
<dbReference type="Pfam" id="PF04264">
    <property type="entry name" value="YceI"/>
    <property type="match status" value="1"/>
</dbReference>
<sequence>MTRFSRSLLALAVAVPLAFASQAEAAPERYRIDSEHMAIGFLVQHIGYASTLGQFREAEGGFTFDEQARTLTDLKVSIKTASVYTAHEKRDEHLRKADFLNVAKYPEMTFVMTRAEPTGARTGKVTGDLTLLGVTKPVTLDVTWNKSGEYPFGGGVLGKPNYVTGISARGSFKRSDFGMDYGVADGLVGDDIQLIIELEAIRQ</sequence>
<comment type="caution">
    <text evidence="3">The sequence shown here is derived from an EMBL/GenBank/DDBJ whole genome shotgun (WGS) entry which is preliminary data.</text>
</comment>
<dbReference type="PANTHER" id="PTHR34406">
    <property type="entry name" value="PROTEIN YCEI"/>
    <property type="match status" value="1"/>
</dbReference>
<dbReference type="AlphaFoldDB" id="A0A154WG64"/>
<dbReference type="EMBL" id="LPXN01000019">
    <property type="protein sequence ID" value="KZD12520.1"/>
    <property type="molecule type" value="Genomic_DNA"/>
</dbReference>
<accession>A0A154WG64</accession>
<dbReference type="RefSeq" id="WP_067552070.1">
    <property type="nucleotide sequence ID" value="NZ_LPXN01000019.1"/>
</dbReference>
<keyword evidence="4" id="KW-1185">Reference proteome</keyword>
<organism evidence="3 4">
    <name type="scientific">Oceanibaculum pacificum</name>
    <dbReference type="NCBI Taxonomy" id="580166"/>
    <lineage>
        <taxon>Bacteria</taxon>
        <taxon>Pseudomonadati</taxon>
        <taxon>Pseudomonadota</taxon>
        <taxon>Alphaproteobacteria</taxon>
        <taxon>Rhodospirillales</taxon>
        <taxon>Oceanibaculaceae</taxon>
        <taxon>Oceanibaculum</taxon>
    </lineage>
</organism>
<protein>
    <recommendedName>
        <fullName evidence="2">Lipid/polyisoprenoid-binding YceI-like domain-containing protein</fullName>
    </recommendedName>
</protein>
<dbReference type="SMART" id="SM00867">
    <property type="entry name" value="YceI"/>
    <property type="match status" value="1"/>
</dbReference>
<reference evidence="3 4" key="1">
    <citation type="submission" date="2015-12" db="EMBL/GenBank/DDBJ databases">
        <title>Genome sequence of Oceanibaculum pacificum MCCC 1A02656.</title>
        <authorList>
            <person name="Lu L."/>
            <person name="Lai Q."/>
            <person name="Shao Z."/>
            <person name="Qian P."/>
        </authorList>
    </citation>
    <scope>NUCLEOTIDE SEQUENCE [LARGE SCALE GENOMIC DNA]</scope>
    <source>
        <strain evidence="3 4">MCCC 1A02656</strain>
    </source>
</reference>
<dbReference type="InterPro" id="IPR036761">
    <property type="entry name" value="TTHA0802/YceI-like_sf"/>
</dbReference>
<keyword evidence="1" id="KW-0732">Signal</keyword>
<name>A0A154WG64_9PROT</name>
<dbReference type="PANTHER" id="PTHR34406:SF1">
    <property type="entry name" value="PROTEIN YCEI"/>
    <property type="match status" value="1"/>
</dbReference>
<evidence type="ECO:0000259" key="2">
    <source>
        <dbReference type="SMART" id="SM00867"/>
    </source>
</evidence>
<feature type="chain" id="PRO_5007602490" description="Lipid/polyisoprenoid-binding YceI-like domain-containing protein" evidence="1">
    <location>
        <begin position="26"/>
        <end position="203"/>
    </location>
</feature>
<dbReference type="Gene3D" id="2.40.128.110">
    <property type="entry name" value="Lipid/polyisoprenoid-binding, YceI-like"/>
    <property type="match status" value="1"/>
</dbReference>
<dbReference type="Proteomes" id="UP000076400">
    <property type="component" value="Unassembled WGS sequence"/>
</dbReference>
<dbReference type="InterPro" id="IPR007372">
    <property type="entry name" value="Lipid/polyisoprenoid-bd_YceI"/>
</dbReference>
<dbReference type="SUPFAM" id="SSF101874">
    <property type="entry name" value="YceI-like"/>
    <property type="match status" value="1"/>
</dbReference>
<gene>
    <name evidence="3" type="ORF">AUP43_16125</name>
</gene>
<feature type="signal peptide" evidence="1">
    <location>
        <begin position="1"/>
        <end position="25"/>
    </location>
</feature>